<organism evidence="1 2">
    <name type="scientific">Methylobacterium trifolii</name>
    <dbReference type="NCBI Taxonomy" id="1003092"/>
    <lineage>
        <taxon>Bacteria</taxon>
        <taxon>Pseudomonadati</taxon>
        <taxon>Pseudomonadota</taxon>
        <taxon>Alphaproteobacteria</taxon>
        <taxon>Hyphomicrobiales</taxon>
        <taxon>Methylobacteriaceae</taxon>
        <taxon>Methylobacterium</taxon>
    </lineage>
</organism>
<reference evidence="1" key="1">
    <citation type="journal article" date="2021" name="Front. Microbiol.">
        <title>Comprehensive Comparative Genomics and Phenotyping of Methylobacterium Species.</title>
        <authorList>
            <person name="Alessa O."/>
            <person name="Ogura Y."/>
            <person name="Fujitani Y."/>
            <person name="Takami H."/>
            <person name="Hayashi T."/>
            <person name="Sahin N."/>
            <person name="Tani A."/>
        </authorList>
    </citation>
    <scope>NUCLEOTIDE SEQUENCE</scope>
    <source>
        <strain evidence="1">DSM 23632</strain>
    </source>
</reference>
<gene>
    <name evidence="1" type="ORF">MPOCJGCO_4060</name>
</gene>
<evidence type="ECO:0000313" key="1">
    <source>
        <dbReference type="EMBL" id="GJE61932.1"/>
    </source>
</evidence>
<keyword evidence="2" id="KW-1185">Reference proteome</keyword>
<proteinExistence type="predicted"/>
<comment type="caution">
    <text evidence="1">The sequence shown here is derived from an EMBL/GenBank/DDBJ whole genome shotgun (WGS) entry which is preliminary data.</text>
</comment>
<dbReference type="EMBL" id="BPRB01000257">
    <property type="protein sequence ID" value="GJE61932.1"/>
    <property type="molecule type" value="Genomic_DNA"/>
</dbReference>
<reference evidence="1" key="2">
    <citation type="submission" date="2021-08" db="EMBL/GenBank/DDBJ databases">
        <authorList>
            <person name="Tani A."/>
            <person name="Ola A."/>
            <person name="Ogura Y."/>
            <person name="Katsura K."/>
            <person name="Hayashi T."/>
        </authorList>
    </citation>
    <scope>NUCLEOTIDE SEQUENCE</scope>
    <source>
        <strain evidence="1">DSM 23632</strain>
    </source>
</reference>
<dbReference type="RefSeq" id="WP_238184486.1">
    <property type="nucleotide sequence ID" value="NZ_BPRB01000257.1"/>
</dbReference>
<evidence type="ECO:0000313" key="2">
    <source>
        <dbReference type="Proteomes" id="UP001055057"/>
    </source>
</evidence>
<protein>
    <submittedName>
        <fullName evidence="1">Uncharacterized protein</fullName>
    </submittedName>
</protein>
<name>A0ABQ4U520_9HYPH</name>
<dbReference type="Proteomes" id="UP001055057">
    <property type="component" value="Unassembled WGS sequence"/>
</dbReference>
<accession>A0ABQ4U520</accession>
<sequence length="69" mass="7433">MPIAAVVAMVVGHSEMRHDTLPTMAGAQALYRRFRLTPKPPYYETPVTGTLFLRRPLAPPAAQAGPSTG</sequence>